<organism evidence="1 2">
    <name type="scientific">Nesidiocoris tenuis</name>
    <dbReference type="NCBI Taxonomy" id="355587"/>
    <lineage>
        <taxon>Eukaryota</taxon>
        <taxon>Metazoa</taxon>
        <taxon>Ecdysozoa</taxon>
        <taxon>Arthropoda</taxon>
        <taxon>Hexapoda</taxon>
        <taxon>Insecta</taxon>
        <taxon>Pterygota</taxon>
        <taxon>Neoptera</taxon>
        <taxon>Paraneoptera</taxon>
        <taxon>Hemiptera</taxon>
        <taxon>Heteroptera</taxon>
        <taxon>Panheteroptera</taxon>
        <taxon>Cimicomorpha</taxon>
        <taxon>Miridae</taxon>
        <taxon>Dicyphina</taxon>
        <taxon>Nesidiocoris</taxon>
    </lineage>
</organism>
<protein>
    <submittedName>
        <fullName evidence="1">Uncharacterized protein</fullName>
    </submittedName>
</protein>
<gene>
    <name evidence="1" type="ORF">NTEN_LOCUS14692</name>
</gene>
<name>A0A6H5H237_9HEMI</name>
<sequence>MDNIGHIDISNRTISINRPVSGLTVHFRTFWDTIGPYRKILDNNGHVHNMSSDGLFSELILARRAKKPIPLNGQPDPQIRLPAGNCYEVALMSFGAEMQTYSDQRQAVSSALVITIGANKEDNQLRKMRYQVFAS</sequence>
<keyword evidence="2" id="KW-1185">Reference proteome</keyword>
<dbReference type="EMBL" id="CADCXU010021830">
    <property type="protein sequence ID" value="CAB0009557.1"/>
    <property type="molecule type" value="Genomic_DNA"/>
</dbReference>
<evidence type="ECO:0000313" key="1">
    <source>
        <dbReference type="EMBL" id="CAB0009557.1"/>
    </source>
</evidence>
<accession>A0A6H5H237</accession>
<proteinExistence type="predicted"/>
<evidence type="ECO:0000313" key="2">
    <source>
        <dbReference type="Proteomes" id="UP000479000"/>
    </source>
</evidence>
<dbReference type="AlphaFoldDB" id="A0A6H5H237"/>
<reference evidence="1 2" key="1">
    <citation type="submission" date="2020-02" db="EMBL/GenBank/DDBJ databases">
        <authorList>
            <person name="Ferguson B K."/>
        </authorList>
    </citation>
    <scope>NUCLEOTIDE SEQUENCE [LARGE SCALE GENOMIC DNA]</scope>
</reference>
<dbReference type="Proteomes" id="UP000479000">
    <property type="component" value="Unassembled WGS sequence"/>
</dbReference>